<keyword evidence="4" id="KW-0378">Hydrolase</keyword>
<dbReference type="PANTHER" id="PTHR44858">
    <property type="entry name" value="TETRATRICOPEPTIDE REPEAT PROTEIN 6"/>
    <property type="match status" value="1"/>
</dbReference>
<proteinExistence type="predicted"/>
<dbReference type="GO" id="GO:0008233">
    <property type="term" value="F:peptidase activity"/>
    <property type="evidence" value="ECO:0007669"/>
    <property type="project" value="UniProtKB-KW"/>
</dbReference>
<accession>A0A7V8FT54</accession>
<dbReference type="Gene3D" id="1.25.40.10">
    <property type="entry name" value="Tetratricopeptide repeat domain"/>
    <property type="match status" value="2"/>
</dbReference>
<evidence type="ECO:0000313" key="4">
    <source>
        <dbReference type="EMBL" id="KAF1036847.1"/>
    </source>
</evidence>
<evidence type="ECO:0000256" key="2">
    <source>
        <dbReference type="ARBA" id="ARBA00022803"/>
    </source>
</evidence>
<dbReference type="EMBL" id="WNDX01000191">
    <property type="protein sequence ID" value="KAF1036847.1"/>
    <property type="molecule type" value="Genomic_DNA"/>
</dbReference>
<dbReference type="InterPro" id="IPR011990">
    <property type="entry name" value="TPR-like_helical_dom_sf"/>
</dbReference>
<dbReference type="AlphaFoldDB" id="A0A7V8FT54"/>
<comment type="caution">
    <text evidence="4">The sequence shown here is derived from an EMBL/GenBank/DDBJ whole genome shotgun (WGS) entry which is preliminary data.</text>
</comment>
<reference evidence="5" key="1">
    <citation type="journal article" date="2020" name="MBio">
        <title>Horizontal gene transfer to a defensive symbiont with a reduced genome amongst a multipartite beetle microbiome.</title>
        <authorList>
            <person name="Waterworth S.C."/>
            <person name="Florez L.V."/>
            <person name="Rees E.R."/>
            <person name="Hertweck C."/>
            <person name="Kaltenpoth M."/>
            <person name="Kwan J.C."/>
        </authorList>
    </citation>
    <scope>NUCLEOTIDE SEQUENCE [LARGE SCALE GENOMIC DNA]</scope>
</reference>
<dbReference type="SUPFAM" id="SSF48452">
    <property type="entry name" value="TPR-like"/>
    <property type="match status" value="1"/>
</dbReference>
<dbReference type="Gene3D" id="3.40.50.2000">
    <property type="entry name" value="Glycogen Phosphorylase B"/>
    <property type="match status" value="1"/>
</dbReference>
<dbReference type="InterPro" id="IPR019734">
    <property type="entry name" value="TPR_rpt"/>
</dbReference>
<dbReference type="SUPFAM" id="SSF53756">
    <property type="entry name" value="UDP-Glycosyltransferase/glycogen phosphorylase"/>
    <property type="match status" value="1"/>
</dbReference>
<protein>
    <submittedName>
        <fullName evidence="4">Beta-barrel assembly-enhancing protease</fullName>
    </submittedName>
</protein>
<keyword evidence="4" id="KW-0645">Protease</keyword>
<evidence type="ECO:0000313" key="5">
    <source>
        <dbReference type="Proteomes" id="UP000462435"/>
    </source>
</evidence>
<name>A0A7V8FT54_9BURK</name>
<dbReference type="SMART" id="SM00028">
    <property type="entry name" value="TPR"/>
    <property type="match status" value="4"/>
</dbReference>
<organism evidence="4 5">
    <name type="scientific">Herbaspirillum frisingense</name>
    <dbReference type="NCBI Taxonomy" id="92645"/>
    <lineage>
        <taxon>Bacteria</taxon>
        <taxon>Pseudomonadati</taxon>
        <taxon>Pseudomonadota</taxon>
        <taxon>Betaproteobacteria</taxon>
        <taxon>Burkholderiales</taxon>
        <taxon>Oxalobacteraceae</taxon>
        <taxon>Herbaspirillum</taxon>
    </lineage>
</organism>
<dbReference type="Pfam" id="PF13432">
    <property type="entry name" value="TPR_16"/>
    <property type="match status" value="2"/>
</dbReference>
<dbReference type="Proteomes" id="UP000462435">
    <property type="component" value="Unassembled WGS sequence"/>
</dbReference>
<evidence type="ECO:0000256" key="1">
    <source>
        <dbReference type="ARBA" id="ARBA00022737"/>
    </source>
</evidence>
<dbReference type="GO" id="GO:0006508">
    <property type="term" value="P:proteolysis"/>
    <property type="evidence" value="ECO:0007669"/>
    <property type="project" value="UniProtKB-KW"/>
</dbReference>
<gene>
    <name evidence="4" type="primary">bepA_6</name>
    <name evidence="4" type="ORF">GAK35_04010</name>
</gene>
<feature type="repeat" description="TPR" evidence="3">
    <location>
        <begin position="189"/>
        <end position="222"/>
    </location>
</feature>
<dbReference type="InterPro" id="IPR050498">
    <property type="entry name" value="Ycf3"/>
</dbReference>
<dbReference type="PROSITE" id="PS50005">
    <property type="entry name" value="TPR"/>
    <property type="match status" value="1"/>
</dbReference>
<keyword evidence="1" id="KW-0677">Repeat</keyword>
<sequence length="543" mass="59053">MAGWRVKLPAMTNHDPATLARLMGLMCEAIALRGAGRHREALAALDQALALDPGFIPIHLQRADLLTETGDHLGAVAACEACLDIAPAFGDARVAHREALVRLVAQCEAQLAEGGAGDPSAMAFTLARALYKLDRPQEALAGMDRAQATGPGSLAMRALRADILLRLNRHEEALDGYTPAGTEDAEQAALHAFNRADIQWRMGRFDAALASFEEALRLHPDFAEARVGRAHLLLMGGKYREGWREHEARFGIDQLARRQFQGDSAPWRSGEDIRGKRVLLWAEQGQGDALQFARYVAPVAALARQVTVCAPPGLLPLLAPAFPAVDFVAGEQDAPPHDCHASLLSLPFLLDLADPLQGPQPPYLHVDPMRVQNWQERLDAAFATAGDAPRRPRIGIAWAGRQYATIHHSRDVPLAELAPMFDLPVDFVSLQAEVPAGDAAAWAALEGRLQVFRFEDWADTAALAQALDLVITVDTAVAHLAGALGLPAFLMLRLEGEWRWGLQPGRTDWYPSLRLFRQQARGQWGGVVEAIAGACRDRFEQAG</sequence>
<evidence type="ECO:0000256" key="3">
    <source>
        <dbReference type="PROSITE-ProRule" id="PRU00339"/>
    </source>
</evidence>
<keyword evidence="2 3" id="KW-0802">TPR repeat</keyword>
<dbReference type="Pfam" id="PF14559">
    <property type="entry name" value="TPR_19"/>
    <property type="match status" value="1"/>
</dbReference>
<dbReference type="PANTHER" id="PTHR44858:SF1">
    <property type="entry name" value="UDP-N-ACETYLGLUCOSAMINE--PEPTIDE N-ACETYLGLUCOSAMINYLTRANSFERASE SPINDLY-RELATED"/>
    <property type="match status" value="1"/>
</dbReference>